<name>A0ABR1YY61_9PEZI</name>
<organism evidence="3 4">
    <name type="scientific">Phyllosticta capitalensis</name>
    <dbReference type="NCBI Taxonomy" id="121624"/>
    <lineage>
        <taxon>Eukaryota</taxon>
        <taxon>Fungi</taxon>
        <taxon>Dikarya</taxon>
        <taxon>Ascomycota</taxon>
        <taxon>Pezizomycotina</taxon>
        <taxon>Dothideomycetes</taxon>
        <taxon>Dothideomycetes incertae sedis</taxon>
        <taxon>Botryosphaeriales</taxon>
        <taxon>Phyllostictaceae</taxon>
        <taxon>Phyllosticta</taxon>
    </lineage>
</organism>
<dbReference type="SUPFAM" id="SSF81383">
    <property type="entry name" value="F-box domain"/>
    <property type="match status" value="1"/>
</dbReference>
<reference evidence="3 4" key="1">
    <citation type="submission" date="2024-04" db="EMBL/GenBank/DDBJ databases">
        <title>Phyllosticta paracitricarpa is synonymous to the EU quarantine fungus P. citricarpa based on phylogenomic analyses.</title>
        <authorList>
            <consortium name="Lawrence Berkeley National Laboratory"/>
            <person name="Van Ingen-Buijs V.A."/>
            <person name="Van Westerhoven A.C."/>
            <person name="Haridas S."/>
            <person name="Skiadas P."/>
            <person name="Martin F."/>
            <person name="Groenewald J.Z."/>
            <person name="Crous P.W."/>
            <person name="Seidl M.F."/>
        </authorList>
    </citation>
    <scope>NUCLEOTIDE SEQUENCE [LARGE SCALE GENOMIC DNA]</scope>
    <source>
        <strain evidence="3 4">CBS 123374</strain>
    </source>
</reference>
<dbReference type="Pfam" id="PF12937">
    <property type="entry name" value="F-box-like"/>
    <property type="match status" value="1"/>
</dbReference>
<evidence type="ECO:0000256" key="1">
    <source>
        <dbReference type="SAM" id="MobiDB-lite"/>
    </source>
</evidence>
<evidence type="ECO:0000313" key="4">
    <source>
        <dbReference type="Proteomes" id="UP001492380"/>
    </source>
</evidence>
<gene>
    <name evidence="3" type="ORF">HDK90DRAFT_128440</name>
</gene>
<keyword evidence="4" id="KW-1185">Reference proteome</keyword>
<feature type="domain" description="F-box" evidence="2">
    <location>
        <begin position="109"/>
        <end position="147"/>
    </location>
</feature>
<feature type="region of interest" description="Disordered" evidence="1">
    <location>
        <begin position="1"/>
        <end position="34"/>
    </location>
</feature>
<evidence type="ECO:0000259" key="2">
    <source>
        <dbReference type="Pfam" id="PF12937"/>
    </source>
</evidence>
<comment type="caution">
    <text evidence="3">The sequence shown here is derived from an EMBL/GenBank/DDBJ whole genome shotgun (WGS) entry which is preliminary data.</text>
</comment>
<dbReference type="InterPro" id="IPR036047">
    <property type="entry name" value="F-box-like_dom_sf"/>
</dbReference>
<proteinExistence type="predicted"/>
<dbReference type="EMBL" id="JBBWRZ010000002">
    <property type="protein sequence ID" value="KAK8243623.1"/>
    <property type="molecule type" value="Genomic_DNA"/>
</dbReference>
<protein>
    <recommendedName>
        <fullName evidence="2">F-box domain-containing protein</fullName>
    </recommendedName>
</protein>
<sequence>MHIARAGKREDASVAKQRNDSSSPRSRPLFSNKYRNTSSAVDDKNFLNSSIYTTIAHKVKPGHPIAFYVLLQYSPVLAPTLPSPAMLRCRGPCPFMPSTSESGERVPAKLPTELLQAISDYLDNQSLGALRLTCKGVRDGVELLYRRSLREIKNMVMPPGKDMKPGVKQIQRLLELSKSEYAGKVRTFERTFLPTQSSDGLEES</sequence>
<feature type="compositionally biased region" description="Basic and acidic residues" evidence="1">
    <location>
        <begin position="7"/>
        <end position="19"/>
    </location>
</feature>
<dbReference type="Proteomes" id="UP001492380">
    <property type="component" value="Unassembled WGS sequence"/>
</dbReference>
<accession>A0ABR1YY61</accession>
<evidence type="ECO:0000313" key="3">
    <source>
        <dbReference type="EMBL" id="KAK8243623.1"/>
    </source>
</evidence>
<dbReference type="InterPro" id="IPR001810">
    <property type="entry name" value="F-box_dom"/>
</dbReference>